<name>A0A1Y5I170_OSTTA</name>
<sequence>MFRGGGNSCGLTLSGSPPPPLWRYRAAIAANPLAAPGDGDGPLAPFGECGEPSRRPNNGLGCLSPRNSFFRGRVFSEPTPKLLA</sequence>
<reference evidence="2" key="1">
    <citation type="submission" date="2017-04" db="EMBL/GenBank/DDBJ databases">
        <title>Population genomics of picophytoplankton unveils novel chromosome hypervariability.</title>
        <authorList>
            <consortium name="DOE Joint Genome Institute"/>
            <person name="Blanc-Mathieu R."/>
            <person name="Krasovec M."/>
            <person name="Hebrard M."/>
            <person name="Yau S."/>
            <person name="Desgranges E."/>
            <person name="Martin J."/>
            <person name="Schackwitz W."/>
            <person name="Kuo A."/>
            <person name="Salin G."/>
            <person name="Donnadieu C."/>
            <person name="Desdevises Y."/>
            <person name="Sanchez-Ferandin S."/>
            <person name="Moreau H."/>
            <person name="Rivals E."/>
            <person name="Grigoriev I.V."/>
            <person name="Grimsley N."/>
            <person name="Eyre-Walker A."/>
            <person name="Piganeau G."/>
        </authorList>
    </citation>
    <scope>NUCLEOTIDE SEQUENCE [LARGE SCALE GENOMIC DNA]</scope>
    <source>
        <strain evidence="2">RCC 1115</strain>
    </source>
</reference>
<dbReference type="AlphaFoldDB" id="A0A1Y5I170"/>
<feature type="region of interest" description="Disordered" evidence="1">
    <location>
        <begin position="42"/>
        <end position="64"/>
    </location>
</feature>
<evidence type="ECO:0000313" key="2">
    <source>
        <dbReference type="EMBL" id="OUS43230.1"/>
    </source>
</evidence>
<accession>A0A1Y5I170</accession>
<gene>
    <name evidence="2" type="ORF">BE221DRAFT_207688</name>
</gene>
<proteinExistence type="predicted"/>
<evidence type="ECO:0000256" key="1">
    <source>
        <dbReference type="SAM" id="MobiDB-lite"/>
    </source>
</evidence>
<dbReference type="Proteomes" id="UP000195557">
    <property type="component" value="Unassembled WGS sequence"/>
</dbReference>
<dbReference type="EMBL" id="KZ155832">
    <property type="protein sequence ID" value="OUS43230.1"/>
    <property type="molecule type" value="Genomic_DNA"/>
</dbReference>
<organism evidence="2">
    <name type="scientific">Ostreococcus tauri</name>
    <name type="common">Marine green alga</name>
    <dbReference type="NCBI Taxonomy" id="70448"/>
    <lineage>
        <taxon>Eukaryota</taxon>
        <taxon>Viridiplantae</taxon>
        <taxon>Chlorophyta</taxon>
        <taxon>Mamiellophyceae</taxon>
        <taxon>Mamiellales</taxon>
        <taxon>Bathycoccaceae</taxon>
        <taxon>Ostreococcus</taxon>
    </lineage>
</organism>
<protein>
    <submittedName>
        <fullName evidence="2">Uncharacterized protein</fullName>
    </submittedName>
</protein>